<dbReference type="NCBIfam" id="TIGR02205">
    <property type="entry name" value="septum_zipA"/>
    <property type="match status" value="1"/>
</dbReference>
<dbReference type="SUPFAM" id="SSF64383">
    <property type="entry name" value="Cell-division protein ZipA, C-terminal domain"/>
    <property type="match status" value="1"/>
</dbReference>
<dbReference type="InterPro" id="IPR011919">
    <property type="entry name" value="Cell_div_ZipA"/>
</dbReference>
<feature type="region of interest" description="Disordered" evidence="10">
    <location>
        <begin position="114"/>
        <end position="139"/>
    </location>
</feature>
<keyword evidence="1 8" id="KW-1003">Cell membrane</keyword>
<protein>
    <recommendedName>
        <fullName evidence="8 9">Cell division protein ZipA</fullName>
    </recommendedName>
</protein>
<dbReference type="InterPro" id="IPR036765">
    <property type="entry name" value="ZipA_FtsZ-bd_C_sf"/>
</dbReference>
<keyword evidence="7 8" id="KW-0131">Cell cycle</keyword>
<dbReference type="InterPro" id="IPR007449">
    <property type="entry name" value="ZipA_FtsZ-bd_C"/>
</dbReference>
<feature type="compositionally biased region" description="Basic and acidic residues" evidence="10">
    <location>
        <begin position="120"/>
        <end position="139"/>
    </location>
</feature>
<feature type="domain" description="ZipA C-terminal FtsZ-binding" evidence="11">
    <location>
        <begin position="142"/>
        <end position="272"/>
    </location>
</feature>
<evidence type="ECO:0000256" key="8">
    <source>
        <dbReference type="HAMAP-Rule" id="MF_00509"/>
    </source>
</evidence>
<dbReference type="Proteomes" id="UP000216438">
    <property type="component" value="Chromosome"/>
</dbReference>
<dbReference type="GO" id="GO:0000917">
    <property type="term" value="P:division septum assembly"/>
    <property type="evidence" value="ECO:0007669"/>
    <property type="project" value="TreeGrafter"/>
</dbReference>
<reference evidence="12 13" key="2">
    <citation type="submission" date="2017-09" db="EMBL/GenBank/DDBJ databases">
        <title>The genome of whitefly Bemisia tabaci, a global crop pest, provides novel insights into virus transmission, host adaptation and insecticide resistance.</title>
        <authorList>
            <person name="Kaur N."/>
            <person name="Kliot A."/>
            <person name="Pinheiro P.V."/>
            <person name="Luan J."/>
            <person name="Zheng Y."/>
            <person name="Liu W."/>
            <person name="Sun H."/>
            <person name="Yang X."/>
            <person name="Xu Y."/>
            <person name="Luo Y."/>
            <person name="Kruse A."/>
            <person name="Fisher T.W."/>
            <person name="Nelson D.R."/>
            <person name="Elimelech M."/>
            <person name="MacCoss M."/>
            <person name="Johnson R."/>
            <person name="Cohen E."/>
            <person name="Hunter W.B."/>
            <person name="Brown J.K."/>
            <person name="Jander G."/>
            <person name="Cilia M."/>
            <person name="Douglas A.E."/>
            <person name="Ghanim M."/>
            <person name="Simmons A.M."/>
            <person name="Wintermantel W.M."/>
            <person name="Ling K.-S."/>
            <person name="Fei Z."/>
        </authorList>
    </citation>
    <scope>NUCLEOTIDE SEQUENCE [LARGE SCALE GENOMIC DNA]</scope>
    <source>
        <strain evidence="12 13">MEAM1</strain>
    </source>
</reference>
<dbReference type="PANTHER" id="PTHR38685:SF1">
    <property type="entry name" value="CELL DIVISION PROTEIN ZIPA"/>
    <property type="match status" value="1"/>
</dbReference>
<comment type="function">
    <text evidence="8 9">Essential cell division protein that stabilizes the FtsZ protofilaments by cross-linking them and that serves as a cytoplasmic membrane anchor for the Z ring. Also required for the recruitment to the septal ring of downstream cell division proteins.</text>
</comment>
<comment type="subcellular location">
    <subcellularLocation>
        <location evidence="8">Cell inner membrane</location>
        <topology evidence="8">Single-pass type I membrane protein</topology>
    </subcellularLocation>
    <text evidence="8">Localizes to the Z ring in an FtsZ-dependent manner.</text>
</comment>
<dbReference type="AlphaFoldDB" id="A0A249DZI5"/>
<dbReference type="HAMAP" id="MF_00509">
    <property type="entry name" value="ZipA"/>
    <property type="match status" value="1"/>
</dbReference>
<name>A0A249DZI5_9ENTR</name>
<evidence type="ECO:0000256" key="2">
    <source>
        <dbReference type="ARBA" id="ARBA00022519"/>
    </source>
</evidence>
<comment type="similarity">
    <text evidence="8 9">Belongs to the ZipA family.</text>
</comment>
<sequence>MMQDLRLMLLLFGVITIIVLFLHGVWARRKERSALFYDQTTKDQNQKQEDVLLQILDEEGVGEVKILKKAPPNVEKNAFDKAHHKKIPSQTKYQALKFDSSVACVTASSFSQSSETEPQLQKKSDDLSHRSKETHHPSIQKEQKVLVLHVAAHSSRTFSGETLLKSILNSQFEFGDMSIFHRYLTLTGERITLFSLANMVKPGFFDLKKMAHFSTPGISIFMTLPCYGNASENFKLMLQSAQKIADELGGLVLDDQRQMITPQKLEDYHALIRSTPHL</sequence>
<proteinExistence type="inferred from homology"/>
<reference evidence="13" key="1">
    <citation type="submission" date="2016-06" db="EMBL/GenBank/DDBJ databases">
        <authorList>
            <person name="Chen W."/>
            <person name="Hasegawa D.K."/>
        </authorList>
    </citation>
    <scope>NUCLEOTIDE SEQUENCE [LARGE SCALE GENOMIC DNA]</scope>
    <source>
        <strain evidence="13">MEAM1</strain>
    </source>
</reference>
<accession>A0A249DZI5</accession>
<evidence type="ECO:0000259" key="11">
    <source>
        <dbReference type="SMART" id="SM00771"/>
    </source>
</evidence>
<keyword evidence="3 8" id="KW-0132">Cell division</keyword>
<keyword evidence="6 8" id="KW-0472">Membrane</keyword>
<organism evidence="12 13">
    <name type="scientific">Candidatus Hamiltonella defensa</name>
    <name type="common">Bemisia tabaci</name>
    <dbReference type="NCBI Taxonomy" id="672795"/>
    <lineage>
        <taxon>Bacteria</taxon>
        <taxon>Pseudomonadati</taxon>
        <taxon>Pseudomonadota</taxon>
        <taxon>Gammaproteobacteria</taxon>
        <taxon>Enterobacterales</taxon>
        <taxon>Enterobacteriaceae</taxon>
        <taxon>aphid secondary symbionts</taxon>
        <taxon>Candidatus Williamhamiltonella</taxon>
    </lineage>
</organism>
<dbReference type="PANTHER" id="PTHR38685">
    <property type="entry name" value="CELL DIVISION PROTEIN ZIPA"/>
    <property type="match status" value="1"/>
</dbReference>
<keyword evidence="4 8" id="KW-0812">Transmembrane</keyword>
<evidence type="ECO:0000256" key="4">
    <source>
        <dbReference type="ARBA" id="ARBA00022692"/>
    </source>
</evidence>
<dbReference type="Pfam" id="PF04354">
    <property type="entry name" value="ZipA_C"/>
    <property type="match status" value="1"/>
</dbReference>
<evidence type="ECO:0000256" key="6">
    <source>
        <dbReference type="ARBA" id="ARBA00023136"/>
    </source>
</evidence>
<evidence type="ECO:0000256" key="1">
    <source>
        <dbReference type="ARBA" id="ARBA00022475"/>
    </source>
</evidence>
<comment type="subunit">
    <text evidence="8">Interacts with FtsZ via their C-terminal domains.</text>
</comment>
<dbReference type="Gene3D" id="3.30.1400.10">
    <property type="entry name" value="ZipA, C-terminal FtsZ-binding domain"/>
    <property type="match status" value="1"/>
</dbReference>
<evidence type="ECO:0000256" key="7">
    <source>
        <dbReference type="ARBA" id="ARBA00023306"/>
    </source>
</evidence>
<dbReference type="EMBL" id="CP016303">
    <property type="protein sequence ID" value="ASX26963.1"/>
    <property type="molecule type" value="Genomic_DNA"/>
</dbReference>
<gene>
    <name evidence="8" type="primary">zipA</name>
    <name evidence="12" type="ORF">BA171_00330</name>
</gene>
<dbReference type="GO" id="GO:0032153">
    <property type="term" value="C:cell division site"/>
    <property type="evidence" value="ECO:0007669"/>
    <property type="project" value="UniProtKB-UniRule"/>
</dbReference>
<evidence type="ECO:0000256" key="10">
    <source>
        <dbReference type="SAM" id="MobiDB-lite"/>
    </source>
</evidence>
<evidence type="ECO:0000313" key="12">
    <source>
        <dbReference type="EMBL" id="ASX26963.1"/>
    </source>
</evidence>
<evidence type="ECO:0000256" key="5">
    <source>
        <dbReference type="ARBA" id="ARBA00022989"/>
    </source>
</evidence>
<evidence type="ECO:0000256" key="3">
    <source>
        <dbReference type="ARBA" id="ARBA00022618"/>
    </source>
</evidence>
<dbReference type="GO" id="GO:0005886">
    <property type="term" value="C:plasma membrane"/>
    <property type="evidence" value="ECO:0007669"/>
    <property type="project" value="UniProtKB-SubCell"/>
</dbReference>
<keyword evidence="2 8" id="KW-0997">Cell inner membrane</keyword>
<dbReference type="GO" id="GO:0043093">
    <property type="term" value="P:FtsZ-dependent cytokinesis"/>
    <property type="evidence" value="ECO:0007669"/>
    <property type="project" value="UniProtKB-UniRule"/>
</dbReference>
<keyword evidence="5 8" id="KW-1133">Transmembrane helix</keyword>
<evidence type="ECO:0000313" key="13">
    <source>
        <dbReference type="Proteomes" id="UP000216438"/>
    </source>
</evidence>
<dbReference type="SMART" id="SM00771">
    <property type="entry name" value="ZipA_C"/>
    <property type="match status" value="1"/>
</dbReference>
<evidence type="ECO:0000256" key="9">
    <source>
        <dbReference type="RuleBase" id="RU003612"/>
    </source>
</evidence>